<dbReference type="OrthoDB" id="4927418at2759"/>
<dbReference type="PANTHER" id="PTHR19446">
    <property type="entry name" value="REVERSE TRANSCRIPTASES"/>
    <property type="match status" value="1"/>
</dbReference>
<dbReference type="SUPFAM" id="SSF56672">
    <property type="entry name" value="DNA/RNA polymerases"/>
    <property type="match status" value="1"/>
</dbReference>
<dbReference type="InterPro" id="IPR043502">
    <property type="entry name" value="DNA/RNA_pol_sf"/>
</dbReference>
<proteinExistence type="predicted"/>
<name>A0A7J6KMW7_PERCH</name>
<organism evidence="2 3">
    <name type="scientific">Perkinsus chesapeaki</name>
    <name type="common">Clam parasite</name>
    <name type="synonym">Perkinsus andrewsi</name>
    <dbReference type="NCBI Taxonomy" id="330153"/>
    <lineage>
        <taxon>Eukaryota</taxon>
        <taxon>Sar</taxon>
        <taxon>Alveolata</taxon>
        <taxon>Perkinsozoa</taxon>
        <taxon>Perkinsea</taxon>
        <taxon>Perkinsida</taxon>
        <taxon>Perkinsidae</taxon>
        <taxon>Perkinsus</taxon>
    </lineage>
</organism>
<dbReference type="EMBL" id="JAAPAO010002029">
    <property type="protein sequence ID" value="KAF4648360.1"/>
    <property type="molecule type" value="Genomic_DNA"/>
</dbReference>
<keyword evidence="3" id="KW-1185">Reference proteome</keyword>
<dbReference type="Pfam" id="PF00078">
    <property type="entry name" value="RVT_1"/>
    <property type="match status" value="1"/>
</dbReference>
<feature type="non-terminal residue" evidence="2">
    <location>
        <position position="436"/>
    </location>
</feature>
<feature type="domain" description="Reverse transcriptase" evidence="1">
    <location>
        <begin position="268"/>
        <end position="436"/>
    </location>
</feature>
<gene>
    <name evidence="2" type="ORF">FOL47_003371</name>
</gene>
<reference evidence="2 3" key="1">
    <citation type="submission" date="2020-04" db="EMBL/GenBank/DDBJ databases">
        <title>Perkinsus chesapeaki whole genome sequence.</title>
        <authorList>
            <person name="Bogema D.R."/>
        </authorList>
    </citation>
    <scope>NUCLEOTIDE SEQUENCE [LARGE SCALE GENOMIC DNA]</scope>
    <source>
        <strain evidence="2">ATCC PRA-425</strain>
    </source>
</reference>
<dbReference type="Proteomes" id="UP000591131">
    <property type="component" value="Unassembled WGS sequence"/>
</dbReference>
<evidence type="ECO:0000313" key="2">
    <source>
        <dbReference type="EMBL" id="KAF4648360.1"/>
    </source>
</evidence>
<sequence length="436" mass="49213">GLHWIGTELKDSTGDHKGLLATFKGPSPTEKAKVRRLPKKTNWRAFDESIARVSSVIPRITATKDLDVWAWKLIGSLRKAVTTSTPKQNTRGERISNPWWNNDLDKKRKALKLAQRRLRETHRQGLPEEQQKAEVVQKRKAYYKEIVRAKAASRRKELENYDLAQANKSLKYKHSAKTEYDREEILNYYVGEYIDRPRAIESRQYRLGSLSERGGELTEAEVDRALRSIKGKKGKAPGWDEASYEHVVRAIENPTGRWKHQFTQLANTCLDWGYYPKPLKRADWIMLDKGRGAGPRAFRPVSLTSTTGKLLETIIKNRLMKALKVKPEGIHGFTRGRSCSTALEPIANLVHNRDKDGLATALGTWDLKSAFDHVSHSHLKTAVSEATGSPALGDMIGEYLEGHTIYLDGARRARTKGITQGGSLSPCIFSIGTYDL</sequence>
<comment type="caution">
    <text evidence="2">The sequence shown here is derived from an EMBL/GenBank/DDBJ whole genome shotgun (WGS) entry which is preliminary data.</text>
</comment>
<feature type="non-terminal residue" evidence="2">
    <location>
        <position position="1"/>
    </location>
</feature>
<evidence type="ECO:0000313" key="3">
    <source>
        <dbReference type="Proteomes" id="UP000591131"/>
    </source>
</evidence>
<dbReference type="InterPro" id="IPR000477">
    <property type="entry name" value="RT_dom"/>
</dbReference>
<dbReference type="AlphaFoldDB" id="A0A7J6KMW7"/>
<dbReference type="PROSITE" id="PS50878">
    <property type="entry name" value="RT_POL"/>
    <property type="match status" value="1"/>
</dbReference>
<protein>
    <recommendedName>
        <fullName evidence="1">Reverse transcriptase domain-containing protein</fullName>
    </recommendedName>
</protein>
<accession>A0A7J6KMW7</accession>
<evidence type="ECO:0000259" key="1">
    <source>
        <dbReference type="PROSITE" id="PS50878"/>
    </source>
</evidence>